<dbReference type="GeneID" id="119742022"/>
<keyword evidence="6" id="KW-0735">Signal-anchor</keyword>
<accession>A0A914BCK2</accession>
<dbReference type="EnsemblMetazoa" id="XM_038218030.1">
    <property type="protein sequence ID" value="XP_038073958.1"/>
    <property type="gene ID" value="LOC119742022"/>
</dbReference>
<evidence type="ECO:0000256" key="11">
    <source>
        <dbReference type="SAM" id="Phobius"/>
    </source>
</evidence>
<evidence type="ECO:0000256" key="8">
    <source>
        <dbReference type="ARBA" id="ARBA00023136"/>
    </source>
</evidence>
<dbReference type="PANTHER" id="PTHR19297:SF181">
    <property type="entry name" value="PROTEIN XYLOSYLTRANSFERASE"/>
    <property type="match status" value="1"/>
</dbReference>
<keyword evidence="4" id="KW-0808">Transferase</keyword>
<dbReference type="AlphaFoldDB" id="A0A914BCK2"/>
<sequence>MKKLELITCRKVYSVVILGLLLLAYCFACYHTGLIDTRLVIPQPLARRKNSTDGPPVEDAIRTHVFQIGDTARSLYSDTLGKLPTNPQYHRRWDVNCSAIFAGSERVITSVSKQLLQEQQEQSLMPSDSKVVTWTNDCTLYKKQRGYPTTPNSDEEAGFPLAYILVVHTGAAQVERLLRAIYQPQNVYCLHPDSKSPREFHQAIAGLANCFDNVFIASKLEDVVYAGVTLLLTNINCMKDLTGRSASGHPWRYVMNLCGQDFPLRTNLEIVGQLKAHNGQNEIQSSVPDKRKSRRTEFKFILRNKSIVRTKSRNGPAPHQLKLYSGSAYYAVTRDFVRYILSDPVAIDFLDWTRNTHMPEETYWATLQRAPGVPGGNYRADPQIRPFSVRYVLWYTRASPHKCRGKYIRRVCVFTIGDIHYVQQQPHLFANKFYYDYDPVSLQCLEEALEFRVRHSEESDK</sequence>
<proteinExistence type="inferred from homology"/>
<name>A0A914BCK2_PATMI</name>
<keyword evidence="8 11" id="KW-0472">Membrane</keyword>
<dbReference type="OMA" id="FVSFVQW"/>
<dbReference type="GO" id="GO:0016020">
    <property type="term" value="C:membrane"/>
    <property type="evidence" value="ECO:0007669"/>
    <property type="project" value="UniProtKB-SubCell"/>
</dbReference>
<evidence type="ECO:0000313" key="13">
    <source>
        <dbReference type="Proteomes" id="UP000887568"/>
    </source>
</evidence>
<dbReference type="RefSeq" id="XP_038073958.1">
    <property type="nucleotide sequence ID" value="XM_038218030.1"/>
</dbReference>
<dbReference type="InterPro" id="IPR003406">
    <property type="entry name" value="Glyco_trans_14"/>
</dbReference>
<keyword evidence="9" id="KW-0325">Glycoprotein</keyword>
<organism evidence="12 13">
    <name type="scientific">Patiria miniata</name>
    <name type="common">Bat star</name>
    <name type="synonym">Asterina miniata</name>
    <dbReference type="NCBI Taxonomy" id="46514"/>
    <lineage>
        <taxon>Eukaryota</taxon>
        <taxon>Metazoa</taxon>
        <taxon>Echinodermata</taxon>
        <taxon>Eleutherozoa</taxon>
        <taxon>Asterozoa</taxon>
        <taxon>Asteroidea</taxon>
        <taxon>Valvatacea</taxon>
        <taxon>Valvatida</taxon>
        <taxon>Asterinidae</taxon>
        <taxon>Patiria</taxon>
    </lineage>
</organism>
<evidence type="ECO:0008006" key="14">
    <source>
        <dbReference type="Google" id="ProtNLM"/>
    </source>
</evidence>
<keyword evidence="5 11" id="KW-0812">Transmembrane</keyword>
<protein>
    <recommendedName>
        <fullName evidence="14">Beta-1,3-galactosyl-O-glycosyl-glycoprotein beta-1,6-N-acetylglucosaminyltransferase</fullName>
    </recommendedName>
</protein>
<evidence type="ECO:0000256" key="5">
    <source>
        <dbReference type="ARBA" id="ARBA00022692"/>
    </source>
</evidence>
<dbReference type="OrthoDB" id="2019572at2759"/>
<feature type="transmembrane region" description="Helical" evidence="11">
    <location>
        <begin position="12"/>
        <end position="33"/>
    </location>
</feature>
<evidence type="ECO:0000313" key="12">
    <source>
        <dbReference type="EnsemblMetazoa" id="XP_038073958.1"/>
    </source>
</evidence>
<evidence type="ECO:0000256" key="6">
    <source>
        <dbReference type="ARBA" id="ARBA00022968"/>
    </source>
</evidence>
<evidence type="ECO:0000256" key="3">
    <source>
        <dbReference type="ARBA" id="ARBA00022676"/>
    </source>
</evidence>
<dbReference type="Pfam" id="PF02485">
    <property type="entry name" value="Branch"/>
    <property type="match status" value="1"/>
</dbReference>
<evidence type="ECO:0000256" key="10">
    <source>
        <dbReference type="ARBA" id="ARBA00038150"/>
    </source>
</evidence>
<comment type="similarity">
    <text evidence="10">Belongs to the glycosyltransferase 14 family.</text>
</comment>
<comment type="subcellular location">
    <subcellularLocation>
        <location evidence="1">Membrane</location>
        <topology evidence="1">Single-pass type II membrane protein</topology>
    </subcellularLocation>
</comment>
<dbReference type="GO" id="GO:0008375">
    <property type="term" value="F:acetylglucosaminyltransferase activity"/>
    <property type="evidence" value="ECO:0007669"/>
    <property type="project" value="TreeGrafter"/>
</dbReference>
<dbReference type="Proteomes" id="UP000887568">
    <property type="component" value="Unplaced"/>
</dbReference>
<reference evidence="12" key="1">
    <citation type="submission" date="2022-11" db="UniProtKB">
        <authorList>
            <consortium name="EnsemblMetazoa"/>
        </authorList>
    </citation>
    <scope>IDENTIFICATION</scope>
</reference>
<keyword evidence="13" id="KW-1185">Reference proteome</keyword>
<evidence type="ECO:0000256" key="2">
    <source>
        <dbReference type="ARBA" id="ARBA00004922"/>
    </source>
</evidence>
<evidence type="ECO:0000256" key="7">
    <source>
        <dbReference type="ARBA" id="ARBA00022989"/>
    </source>
</evidence>
<keyword evidence="7 11" id="KW-1133">Transmembrane helix</keyword>
<dbReference type="PANTHER" id="PTHR19297">
    <property type="entry name" value="GLYCOSYLTRANSFERASE 14 FAMILY MEMBER"/>
    <property type="match status" value="1"/>
</dbReference>
<keyword evidence="3" id="KW-0328">Glycosyltransferase</keyword>
<comment type="pathway">
    <text evidence="2">Protein modification; protein glycosylation.</text>
</comment>
<evidence type="ECO:0000256" key="1">
    <source>
        <dbReference type="ARBA" id="ARBA00004606"/>
    </source>
</evidence>
<evidence type="ECO:0000256" key="9">
    <source>
        <dbReference type="ARBA" id="ARBA00023180"/>
    </source>
</evidence>
<evidence type="ECO:0000256" key="4">
    <source>
        <dbReference type="ARBA" id="ARBA00022679"/>
    </source>
</evidence>